<feature type="binding site" evidence="4 5">
    <location>
        <position position="347"/>
    </location>
    <ligand>
        <name>Cu(2+)</name>
        <dbReference type="ChEBI" id="CHEBI:29036"/>
        <label>5</label>
    </ligand>
</feature>
<name>A0A5C7ETD9_9PROT</name>
<dbReference type="SUPFAM" id="SSF50969">
    <property type="entry name" value="YVTN repeat-like/Quinoprotein amine dehydrogenase"/>
    <property type="match status" value="1"/>
</dbReference>
<reference evidence="2 3" key="1">
    <citation type="submission" date="2019-08" db="EMBL/GenBank/DDBJ databases">
        <title>Pelomicrobium methylotrophicum gen. nov., sp. nov. a moderately thermophilic, facultatively anaerobic, lithoautotrophic and methylotrophic bacterium isolated from a terrestrial mud volcano.</title>
        <authorList>
            <person name="Slobodkina G.B."/>
            <person name="Merkel A.Y."/>
            <person name="Slobodkin A.I."/>
        </authorList>
    </citation>
    <scope>NUCLEOTIDE SEQUENCE [LARGE SCALE GENOMIC DNA]</scope>
    <source>
        <strain evidence="2 3">SM250</strain>
    </source>
</reference>
<dbReference type="PDB" id="8Z75">
    <property type="method" value="X-ray"/>
    <property type="resolution" value="1.45 A"/>
    <property type="chains" value="A/B/C=46-513"/>
</dbReference>
<dbReference type="OrthoDB" id="8553247at2"/>
<dbReference type="InterPro" id="IPR019546">
    <property type="entry name" value="TAT_signal_bac_arc"/>
</dbReference>
<evidence type="ECO:0000313" key="2">
    <source>
        <dbReference type="EMBL" id="TXF11429.1"/>
    </source>
</evidence>
<feature type="binding site" evidence="5 6">
    <location>
        <position position="100"/>
    </location>
    <ligand>
        <name>Cu(2+)</name>
        <dbReference type="ChEBI" id="CHEBI:29036"/>
        <label>3</label>
    </ligand>
</feature>
<keyword evidence="3" id="KW-1185">Reference proteome</keyword>
<comment type="caution">
    <text evidence="2">The sequence shown here is derived from an EMBL/GenBank/DDBJ whole genome shotgun (WGS) entry which is preliminary data.</text>
</comment>
<dbReference type="InterPro" id="IPR015943">
    <property type="entry name" value="WD40/YVTN_repeat-like_dom_sf"/>
</dbReference>
<dbReference type="PDB" id="8Z76">
    <property type="method" value="X-ray"/>
    <property type="resolution" value="1.80 A"/>
    <property type="chains" value="A/B/C=46-513"/>
</dbReference>
<dbReference type="Proteomes" id="UP000321201">
    <property type="component" value="Unassembled WGS sequence"/>
</dbReference>
<keyword evidence="4 5" id="KW-0479">Metal-binding</keyword>
<dbReference type="PDB" id="8YU5">
    <property type="method" value="X-ray"/>
    <property type="resolution" value="1.45 A"/>
    <property type="chains" value="A/B=46-513"/>
</dbReference>
<dbReference type="NCBIfam" id="TIGR01409">
    <property type="entry name" value="TAT_signal_seq"/>
    <property type="match status" value="1"/>
</dbReference>
<comment type="cofactor">
    <cofactor evidence="1">
        <name>Cu cation</name>
        <dbReference type="ChEBI" id="CHEBI:23378"/>
    </cofactor>
</comment>
<sequence>MGNRLSQKRRDFLKTVGVGAGAAVAGATGGTLLPAGGLLVREAHAARTTKIEEFYAQFGKYILLVPGKFTGTVAAHDLSTGRTLAWLAGWNYGDTNPIMHHMAAFPSPDPYKGFEFIVNTQGGKNLFIYGIPTTVKEPGEGFNIYRVRYDGTKFNLVSNIAEKTGLGLGVHVTATPDGKGFAVADGQKDIFAEFDLATESVRTAFLVDWKPNNSDLKRAWLEGGTMTITRLKPTLPGGKYDYTGTKGCKIDWELVPGGELFLEEGKVTGTRQTNVVALDAFVYDPRGRWGALSARLPGVAIIFDRQDWEPVVALVGAKGEPSSLPVKKVASDTWEIKMDKVVTPAHQAGFSPDGKNFLFMNGVRQNNIMVWDTSNHADPTKWTKKAVVEDPGWRGSYPNTFHMVFTPDGRKVYVTLWWPSPTPNGIAVVDARNWKLLKSVDIGPDMHTLAITYDGKYVVGVFSGYQKTASGIVIMDTKSDEVVGILPSVGGHHDCVIVPKTVEDLRCSRCTTT</sequence>
<dbReference type="InterPro" id="IPR011045">
    <property type="entry name" value="N2O_reductase_N"/>
</dbReference>
<feature type="binding site" evidence="4 5">
    <location>
        <position position="279"/>
    </location>
    <ligand>
        <name>Cu(2+)</name>
        <dbReference type="ChEBI" id="CHEBI:29036"/>
        <label>4</label>
    </ligand>
</feature>
<feature type="binding site" evidence="4 5">
    <location>
        <position position="171"/>
    </location>
    <ligand>
        <name>Cu(2+)</name>
        <dbReference type="ChEBI" id="CHEBI:29036"/>
        <label>5</label>
    </ligand>
</feature>
<feature type="binding site" evidence="4 5">
    <location>
        <position position="402"/>
    </location>
    <ligand>
        <name>Cu(2+)</name>
        <dbReference type="ChEBI" id="CHEBI:29036"/>
        <label>8</label>
    </ligand>
</feature>
<evidence type="ECO:0007829" key="8">
    <source>
        <dbReference type="PDB" id="8YU6"/>
    </source>
</evidence>
<feature type="binding site" evidence="4 5">
    <location>
        <position position="346"/>
    </location>
    <ligand>
        <name>Cu(2+)</name>
        <dbReference type="ChEBI" id="CHEBI:29036"/>
        <label>4</label>
    </ligand>
</feature>
<feature type="binding site" evidence="4 5">
    <location>
        <position position="447"/>
    </location>
    <ligand>
        <name>Cu(2+)</name>
        <dbReference type="ChEBI" id="CHEBI:29036"/>
        <label>8</label>
    </ligand>
</feature>
<reference evidence="4 5" key="2">
    <citation type="journal article" date="2024" name="Int. J. Biol. Macromol.">
        <title>Molecular mechanism of thiocyanate dehydrogenase at atomic resolution.</title>
        <authorList>
            <person name="Varfolomeeva L.A."/>
            <person name="Shipkov N.S."/>
            <person name="Dergousova N.I."/>
            <person name="Boyko K.M."/>
            <person name="Khrenova M.G."/>
            <person name="Tikhonova T.V."/>
            <person name="Popov V.O."/>
        </authorList>
    </citation>
    <scope>X-RAY CRYSTALLOGRAPHY (1.05 ANGSTROMS) OF 46-513 IN COMPLEX WITH CU(2+)</scope>
</reference>
<evidence type="ECO:0007829" key="10">
    <source>
        <dbReference type="PDB" id="8Z76"/>
    </source>
</evidence>
<dbReference type="PDB" id="8Q9X">
    <property type="method" value="X-ray"/>
    <property type="resolution" value="1.05 A"/>
    <property type="chains" value="A/B=46-513"/>
</dbReference>
<dbReference type="RefSeq" id="WP_147800058.1">
    <property type="nucleotide sequence ID" value="NZ_VPFL01000013.1"/>
</dbReference>
<reference evidence="9 10" key="5">
    <citation type="journal article" date="2025" name="Crystallogr. Rep.">
        <title>Effect of Copper Ions on the Crystal Packing and Conformation of Thiocyanate Dehydrogenase in the Crystal Structure.</title>
        <authorList>
            <person name="Varfolomeeva L.A."/>
            <person name="Solovieva A.Y."/>
            <person name="Shipkov N.S."/>
            <person name="Dergousova N.I."/>
            <person name="Minyaev M.E."/>
            <person name="Boyko K.M."/>
            <person name="Tikhonova T.V."/>
            <person name="Popov V.O."/>
        </authorList>
    </citation>
    <scope>X-RAY CRYSTALLOGRAPHY (1.45 ANGSTROMS) OF 46-513 IN COMPLEX WITH CU(2+)</scope>
</reference>
<accession>A0A5C7ETD9</accession>
<organism evidence="2 3">
    <name type="scientific">Pelomicrobium methylotrophicum</name>
    <dbReference type="NCBI Taxonomy" id="2602750"/>
    <lineage>
        <taxon>Bacteria</taxon>
        <taxon>Pseudomonadati</taxon>
        <taxon>Pseudomonadota</taxon>
        <taxon>Hydrogenophilia</taxon>
        <taxon>Hydrogenophilia incertae sedis</taxon>
        <taxon>Pelomicrobium</taxon>
    </lineage>
</organism>
<feature type="binding site" evidence="4 7">
    <location>
        <position position="100"/>
    </location>
    <ligand>
        <name>Cu(2+)</name>
        <dbReference type="ChEBI" id="CHEBI:29036"/>
        <label>1</label>
    </ligand>
</feature>
<dbReference type="EMBL" id="VPFL01000013">
    <property type="protein sequence ID" value="TXF11429.1"/>
    <property type="molecule type" value="Genomic_DNA"/>
</dbReference>
<feature type="binding site" evidence="4 5">
    <location>
        <position position="279"/>
    </location>
    <ligand>
        <name>Cu(2+)</name>
        <dbReference type="ChEBI" id="CHEBI:29036"/>
        <label>5</label>
    </ligand>
</feature>
<dbReference type="PANTHER" id="PTHR47197:SF3">
    <property type="entry name" value="DIHYDRO-HEME D1 DEHYDROGENASE"/>
    <property type="match status" value="1"/>
</dbReference>
<feature type="binding site" evidence="10">
    <location>
        <position position="100"/>
    </location>
    <ligand>
        <name>Cu(2+)</name>
        <dbReference type="ChEBI" id="CHEBI:29036"/>
        <label>2</label>
    </ligand>
</feature>
<feature type="binding site" evidence="4 5">
    <location>
        <position position="171"/>
    </location>
    <ligand>
        <name>Cu(2+)</name>
        <dbReference type="ChEBI" id="CHEBI:29036"/>
        <label>4</label>
    </ligand>
</feature>
<dbReference type="GO" id="GO:0046872">
    <property type="term" value="F:metal ion binding"/>
    <property type="evidence" value="ECO:0007669"/>
    <property type="project" value="UniProtKB-KW"/>
</dbReference>
<dbReference type="PDB" id="8YOU">
    <property type="method" value="X-ray"/>
    <property type="resolution" value="1.80 A"/>
    <property type="chains" value="A/B=46-513"/>
</dbReference>
<feature type="binding site" evidence="10">
    <location>
        <position position="493"/>
    </location>
    <ligand>
        <name>Cu(2+)</name>
        <dbReference type="ChEBI" id="CHEBI:29036"/>
        <label>2</label>
    </ligand>
</feature>
<evidence type="ECO:0007829" key="9">
    <source>
        <dbReference type="PDB" id="8Z75"/>
    </source>
</evidence>
<reference evidence="8" key="4">
    <citation type="submission" date="2024-03" db="PDB data bank">
        <title>The structure of thiocyanate dehydrogenase mutant with the H447Q substitution from Pelomicrobium methylotrophicum (pmTcDH H447Q), activated by crystal soaking with 1mM CuCl2 and 1 mM sodium ascorbate.</title>
        <authorList>
            <person name="Varfolomeeva L.A."/>
            <person name="Shipkov N.S."/>
            <person name="Dergousova N.I."/>
            <person name="Boyko K.M."/>
            <person name="Tikhonova T.V."/>
            <person name="Popov V.O."/>
        </authorList>
    </citation>
    <scope>X-RAY CRYSTALLOGRAPHY (1.55 ANGSTROMS) OF 46-513 IN COMPLEX WITH CU(2+)</scope>
</reference>
<dbReference type="PROSITE" id="PS51318">
    <property type="entry name" value="TAT"/>
    <property type="match status" value="1"/>
</dbReference>
<dbReference type="PANTHER" id="PTHR47197">
    <property type="entry name" value="PROTEIN NIRF"/>
    <property type="match status" value="1"/>
</dbReference>
<dbReference type="InterPro" id="IPR006311">
    <property type="entry name" value="TAT_signal"/>
</dbReference>
<feature type="binding site" evidence="4 7">
    <location>
        <position position="68"/>
    </location>
    <ligand>
        <name>Cu(2+)</name>
        <dbReference type="ChEBI" id="CHEBI:29036"/>
        <label>1</label>
    </ligand>
</feature>
<dbReference type="AlphaFoldDB" id="A0A5C7ETD9"/>
<dbReference type="InterPro" id="IPR011044">
    <property type="entry name" value="Quino_amine_DH_bsu"/>
</dbReference>
<dbReference type="PDB" id="8Z77">
    <property type="method" value="X-ray"/>
    <property type="resolution" value="2.00 A"/>
    <property type="chains" value="A/B/C=46-513"/>
</dbReference>
<proteinExistence type="evidence at protein level"/>
<evidence type="ECO:0007829" key="5">
    <source>
        <dbReference type="PDB" id="8Q9Y"/>
    </source>
</evidence>
<dbReference type="PDB" id="8Q9Y">
    <property type="method" value="X-ray"/>
    <property type="resolution" value="1.10 A"/>
    <property type="chains" value="A/B=46-513"/>
</dbReference>
<dbReference type="PDB" id="8YU6">
    <property type="method" value="X-ray"/>
    <property type="resolution" value="1.55 A"/>
    <property type="chains" value="A/B=46-513"/>
</dbReference>
<dbReference type="InterPro" id="IPR051200">
    <property type="entry name" value="Host-pathogen_enzymatic-act"/>
</dbReference>
<keyword evidence="4 5" id="KW-0002">3D-structure</keyword>
<dbReference type="SMR" id="A0A5C7ETD9"/>
<evidence type="ECO:0007829" key="7">
    <source>
        <dbReference type="PDB" id="8YU5"/>
    </source>
</evidence>
<evidence type="ECO:0007829" key="4">
    <source>
        <dbReference type="PDB" id="8Q9X"/>
    </source>
</evidence>
<feature type="binding site" evidence="5 6">
    <location>
        <position position="493"/>
    </location>
    <ligand>
        <name>Cu(2+)</name>
        <dbReference type="ChEBI" id="CHEBI:29036"/>
        <label>3</label>
    </ligand>
</feature>
<reference evidence="7" key="3">
    <citation type="submission" date="2024-03" db="PDB data bank">
        <title>The structure of non-activated thiocyanate dehydrogenase mutant with the H447Q substitution from Pelomicrobium methylotrophicum (pmTcDH H447Q).</title>
        <authorList>
            <person name="Varfolomeeva L.A."/>
            <person name="Shipkov N.S."/>
            <person name="Dergousova N.I."/>
            <person name="Boyko K.M."/>
            <person name="Tikhonova T.V."/>
            <person name="Popov V.O."/>
        </authorList>
    </citation>
    <scope>X-RAY CRYSTALLOGRAPHY (1.45 ANGSTROMS) OF 46-513 IN COMPLEX WITH CU(2+)</scope>
</reference>
<evidence type="ECO:0007829" key="6">
    <source>
        <dbReference type="PDB" id="8YOU"/>
    </source>
</evidence>
<evidence type="ECO:0000313" key="3">
    <source>
        <dbReference type="Proteomes" id="UP000321201"/>
    </source>
</evidence>
<feature type="binding site" evidence="4 7">
    <location>
        <position position="493"/>
    </location>
    <ligand>
        <name>Cu(2+)</name>
        <dbReference type="ChEBI" id="CHEBI:29036"/>
        <label>1</label>
    </ligand>
</feature>
<feature type="binding site" evidence="8">
    <location>
        <position position="402"/>
    </location>
    <ligand>
        <name>Cu(2+)</name>
        <dbReference type="ChEBI" id="CHEBI:29036"/>
        <label>7</label>
    </ligand>
</feature>
<evidence type="ECO:0000256" key="1">
    <source>
        <dbReference type="ARBA" id="ARBA00001935"/>
    </source>
</evidence>
<dbReference type="Gene3D" id="2.130.10.10">
    <property type="entry name" value="YVTN repeat-like/Quinoprotein amine dehydrogenase"/>
    <property type="match status" value="1"/>
</dbReference>
<feature type="binding site" evidence="10">
    <location>
        <position position="376"/>
    </location>
    <ligand>
        <name>Cu(2+)</name>
        <dbReference type="ChEBI" id="CHEBI:29036"/>
        <label>6</label>
    </ligand>
</feature>
<gene>
    <name evidence="2" type="ORF">FR698_09980</name>
</gene>
<feature type="binding site" evidence="10">
    <location>
        <position position="253"/>
    </location>
    <ligand>
        <name>Cu(2+)</name>
        <dbReference type="ChEBI" id="CHEBI:29036"/>
        <label>2</label>
    </ligand>
</feature>
<protein>
    <submittedName>
        <fullName evidence="2">Twin-arginine translocation signal domain-containing protein</fullName>
    </submittedName>
</protein>
<dbReference type="InParanoid" id="A0A5C7ETD9"/>
<dbReference type="SUPFAM" id="SSF50974">
    <property type="entry name" value="Nitrous oxide reductase, N-terminal domain"/>
    <property type="match status" value="1"/>
</dbReference>